<evidence type="ECO:0000256" key="11">
    <source>
        <dbReference type="ARBA" id="ARBA00023242"/>
    </source>
</evidence>
<keyword evidence="12" id="KW-0131">Cell cycle</keyword>
<evidence type="ECO:0000259" key="17">
    <source>
        <dbReference type="Pfam" id="PF03800"/>
    </source>
</evidence>
<protein>
    <recommendedName>
        <fullName evidence="5">Probable kinetochore protein NUF2</fullName>
    </recommendedName>
    <alternativeName>
        <fullName evidence="14">Probable kinetochore protein nuf2</fullName>
    </alternativeName>
</protein>
<accession>A0A8H3PKV7</accession>
<organism evidence="19 20">
    <name type="scientific">Alectoria fallacina</name>
    <dbReference type="NCBI Taxonomy" id="1903189"/>
    <lineage>
        <taxon>Eukaryota</taxon>
        <taxon>Fungi</taxon>
        <taxon>Dikarya</taxon>
        <taxon>Ascomycota</taxon>
        <taxon>Pezizomycotina</taxon>
        <taxon>Lecanoromycetes</taxon>
        <taxon>OSLEUM clade</taxon>
        <taxon>Lecanoromycetidae</taxon>
        <taxon>Lecanorales</taxon>
        <taxon>Lecanorineae</taxon>
        <taxon>Parmeliaceae</taxon>
        <taxon>Alectoria</taxon>
    </lineage>
</organism>
<name>A0A8H3PKV7_9LECA</name>
<evidence type="ECO:0000256" key="3">
    <source>
        <dbReference type="ARBA" id="ARBA00004629"/>
    </source>
</evidence>
<evidence type="ECO:0000256" key="10">
    <source>
        <dbReference type="ARBA" id="ARBA00023054"/>
    </source>
</evidence>
<comment type="subcellular location">
    <subcellularLocation>
        <location evidence="3">Chromosome</location>
        <location evidence="3">Centromere</location>
        <location evidence="3">Kinetochore</location>
    </subcellularLocation>
    <subcellularLocation>
        <location evidence="2">Nucleus</location>
    </subcellularLocation>
</comment>
<dbReference type="OrthoDB" id="8194677at2759"/>
<evidence type="ECO:0000313" key="20">
    <source>
        <dbReference type="Proteomes" id="UP000664203"/>
    </source>
</evidence>
<feature type="domain" description="Nuf2 DHR10-like" evidence="18">
    <location>
        <begin position="283"/>
        <end position="398"/>
    </location>
</feature>
<keyword evidence="10 15" id="KW-0175">Coiled coil</keyword>
<dbReference type="GO" id="GO:0051383">
    <property type="term" value="P:kinetochore organization"/>
    <property type="evidence" value="ECO:0007669"/>
    <property type="project" value="TreeGrafter"/>
</dbReference>
<evidence type="ECO:0000256" key="2">
    <source>
        <dbReference type="ARBA" id="ARBA00004123"/>
    </source>
</evidence>
<keyword evidence="11" id="KW-0539">Nucleus</keyword>
<dbReference type="GO" id="GO:0051301">
    <property type="term" value="P:cell division"/>
    <property type="evidence" value="ECO:0007669"/>
    <property type="project" value="UniProtKB-KW"/>
</dbReference>
<dbReference type="GO" id="GO:0044877">
    <property type="term" value="F:protein-containing complex binding"/>
    <property type="evidence" value="ECO:0007669"/>
    <property type="project" value="TreeGrafter"/>
</dbReference>
<evidence type="ECO:0000256" key="15">
    <source>
        <dbReference type="SAM" id="Coils"/>
    </source>
</evidence>
<sequence length="486" mass="57044">MDFNSARMSQQFRSQSQPNGGRGKQQQNDPDAFMRLADREIAGCISDIGVQFSQEDLQKPNPQQIQKIFEWFAELLMNVTRETVEPAMRAAAEDICGEHMEIVPPDTRNLMGFYVLLRKLLFECGINDFSFNDLLKPTHDRLVKIFSYIINFVRFRESQTATIDEHFNKAERTKSRIETLYMENQDMESRLDEMRRERKSMDQQVKEKTKRNDELKQRLLELKKGQERVAERLERVRGEKGRLTGVLEEKTERCLSVRQESEKLRPYVLQSPAALQANLTELSENLGRDRSQIDSLEKRTRALQTSTDTFGVVANDVVSCTKVLEEISNELHKEDEENLKAAKRRDALSERGNNVREVERTEAVLQRHLKRWLERTETVRNGSREKAQSAKEKMEELRSVHRRLTEERADKGREMEKRRVRIEQTEKKVHLLIALMFVIEETMLTGETQMADLKENIEDEIHSAHDQYLKMDSHVQLYMNEIEHLM</sequence>
<dbReference type="GO" id="GO:0005634">
    <property type="term" value="C:nucleus"/>
    <property type="evidence" value="ECO:0007669"/>
    <property type="project" value="UniProtKB-SubCell"/>
</dbReference>
<dbReference type="GO" id="GO:0031262">
    <property type="term" value="C:Ndc80 complex"/>
    <property type="evidence" value="ECO:0007669"/>
    <property type="project" value="InterPro"/>
</dbReference>
<dbReference type="FunFam" id="1.10.418.60:FF:000003">
    <property type="entry name" value="Probable kinetochore protein nuf2"/>
    <property type="match status" value="1"/>
</dbReference>
<gene>
    <name evidence="19" type="primary">NUF2</name>
    <name evidence="19" type="ORF">ALECFALPRED_010698</name>
</gene>
<comment type="function">
    <text evidence="1">Acts as a component of the essential kinetochore-associated NDC80 complex, which is required for chromosome segregation and spindle checkpoint activity.</text>
</comment>
<evidence type="ECO:0000256" key="16">
    <source>
        <dbReference type="SAM" id="MobiDB-lite"/>
    </source>
</evidence>
<evidence type="ECO:0000259" key="18">
    <source>
        <dbReference type="Pfam" id="PF18595"/>
    </source>
</evidence>
<evidence type="ECO:0000256" key="6">
    <source>
        <dbReference type="ARBA" id="ARBA00022454"/>
    </source>
</evidence>
<evidence type="ECO:0000313" key="19">
    <source>
        <dbReference type="EMBL" id="CAF9943144.1"/>
    </source>
</evidence>
<evidence type="ECO:0000256" key="4">
    <source>
        <dbReference type="ARBA" id="ARBA00005498"/>
    </source>
</evidence>
<dbReference type="PANTHER" id="PTHR21650:SF2">
    <property type="entry name" value="KINETOCHORE PROTEIN NUF2"/>
    <property type="match status" value="1"/>
</dbReference>
<keyword evidence="6" id="KW-0158">Chromosome</keyword>
<dbReference type="GO" id="GO:0007052">
    <property type="term" value="P:mitotic spindle organization"/>
    <property type="evidence" value="ECO:0007669"/>
    <property type="project" value="TreeGrafter"/>
</dbReference>
<evidence type="ECO:0000256" key="9">
    <source>
        <dbReference type="ARBA" id="ARBA00022838"/>
    </source>
</evidence>
<keyword evidence="7" id="KW-0132">Cell division</keyword>
<dbReference type="PANTHER" id="PTHR21650">
    <property type="entry name" value="MEMBRALIN/KINETOCHORE PROTEIN NUF2"/>
    <property type="match status" value="1"/>
</dbReference>
<keyword evidence="20" id="KW-1185">Reference proteome</keyword>
<keyword evidence="8" id="KW-0498">Mitosis</keyword>
<evidence type="ECO:0000256" key="12">
    <source>
        <dbReference type="ARBA" id="ARBA00023306"/>
    </source>
</evidence>
<dbReference type="GO" id="GO:0045132">
    <property type="term" value="P:meiotic chromosome segregation"/>
    <property type="evidence" value="ECO:0007669"/>
    <property type="project" value="TreeGrafter"/>
</dbReference>
<evidence type="ECO:0000256" key="8">
    <source>
        <dbReference type="ARBA" id="ARBA00022776"/>
    </source>
</evidence>
<keyword evidence="9" id="KW-0995">Kinetochore</keyword>
<evidence type="ECO:0000256" key="13">
    <source>
        <dbReference type="ARBA" id="ARBA00023328"/>
    </source>
</evidence>
<proteinExistence type="inferred from homology"/>
<dbReference type="AlphaFoldDB" id="A0A8H3PKV7"/>
<feature type="domain" description="Kinetochore protein Nuf2 N-terminal" evidence="17">
    <location>
        <begin position="31"/>
        <end position="171"/>
    </location>
</feature>
<comment type="caution">
    <text evidence="19">The sequence shown here is derived from an EMBL/GenBank/DDBJ whole genome shotgun (WGS) entry which is preliminary data.</text>
</comment>
<evidence type="ECO:0000256" key="7">
    <source>
        <dbReference type="ARBA" id="ARBA00022618"/>
    </source>
</evidence>
<dbReference type="EMBL" id="CAJPDR010000905">
    <property type="protein sequence ID" value="CAF9943144.1"/>
    <property type="molecule type" value="Genomic_DNA"/>
</dbReference>
<dbReference type="Pfam" id="PF03800">
    <property type="entry name" value="Nuf2"/>
    <property type="match status" value="1"/>
</dbReference>
<comment type="similarity">
    <text evidence="4">Belongs to the NUF2 family.</text>
</comment>
<dbReference type="InterPro" id="IPR038275">
    <property type="entry name" value="Nuf2_N_sf"/>
</dbReference>
<feature type="coiled-coil region" evidence="15">
    <location>
        <begin position="170"/>
        <end position="236"/>
    </location>
</feature>
<feature type="region of interest" description="Disordered" evidence="16">
    <location>
        <begin position="1"/>
        <end position="29"/>
    </location>
</feature>
<evidence type="ECO:0000256" key="5">
    <source>
        <dbReference type="ARBA" id="ARBA00017594"/>
    </source>
</evidence>
<dbReference type="InterPro" id="IPR041112">
    <property type="entry name" value="Nuf2_DHR10-like"/>
</dbReference>
<dbReference type="InterPro" id="IPR005549">
    <property type="entry name" value="Kinetochore_Nuf2_N"/>
</dbReference>
<evidence type="ECO:0000256" key="1">
    <source>
        <dbReference type="ARBA" id="ARBA00002772"/>
    </source>
</evidence>
<keyword evidence="13" id="KW-0137">Centromere</keyword>
<reference evidence="19" key="1">
    <citation type="submission" date="2021-03" db="EMBL/GenBank/DDBJ databases">
        <authorList>
            <person name="Tagirdzhanova G."/>
        </authorList>
    </citation>
    <scope>NUCLEOTIDE SEQUENCE</scope>
</reference>
<evidence type="ECO:0000256" key="14">
    <source>
        <dbReference type="ARBA" id="ARBA00072418"/>
    </source>
</evidence>
<dbReference type="Gene3D" id="1.10.418.60">
    <property type="entry name" value="Ncd80 complex, Nuf2 subunit"/>
    <property type="match status" value="1"/>
</dbReference>
<dbReference type="Pfam" id="PF18595">
    <property type="entry name" value="Nuf2_DHR10-like"/>
    <property type="match status" value="1"/>
</dbReference>
<dbReference type="GO" id="GO:0051315">
    <property type="term" value="P:attachment of mitotic spindle microtubules to kinetochore"/>
    <property type="evidence" value="ECO:0007669"/>
    <property type="project" value="TreeGrafter"/>
</dbReference>
<feature type="coiled-coil region" evidence="15">
    <location>
        <begin position="373"/>
        <end position="414"/>
    </location>
</feature>
<dbReference type="Proteomes" id="UP000664203">
    <property type="component" value="Unassembled WGS sequence"/>
</dbReference>